<evidence type="ECO:0000259" key="2">
    <source>
        <dbReference type="Pfam" id="PF00501"/>
    </source>
</evidence>
<dbReference type="SUPFAM" id="SSF56801">
    <property type="entry name" value="Acetyl-CoA synthetase-like"/>
    <property type="match status" value="1"/>
</dbReference>
<dbReference type="InterPro" id="IPR045851">
    <property type="entry name" value="AMP-bd_C_sf"/>
</dbReference>
<accession>A0ABV8FIT1</accession>
<dbReference type="Gene3D" id="3.30.300.30">
    <property type="match status" value="1"/>
</dbReference>
<dbReference type="PROSITE" id="PS00455">
    <property type="entry name" value="AMP_BINDING"/>
    <property type="match status" value="1"/>
</dbReference>
<dbReference type="Gene3D" id="2.30.38.10">
    <property type="entry name" value="Luciferase, Domain 3"/>
    <property type="match status" value="1"/>
</dbReference>
<evidence type="ECO:0000259" key="3">
    <source>
        <dbReference type="Pfam" id="PF13193"/>
    </source>
</evidence>
<feature type="domain" description="AMP-binding enzyme C-terminal" evidence="3">
    <location>
        <begin position="441"/>
        <end position="513"/>
    </location>
</feature>
<organism evidence="4 5">
    <name type="scientific">Nocardiopsis sediminis</name>
    <dbReference type="NCBI Taxonomy" id="1778267"/>
    <lineage>
        <taxon>Bacteria</taxon>
        <taxon>Bacillati</taxon>
        <taxon>Actinomycetota</taxon>
        <taxon>Actinomycetes</taxon>
        <taxon>Streptosporangiales</taxon>
        <taxon>Nocardiopsidaceae</taxon>
        <taxon>Nocardiopsis</taxon>
    </lineage>
</organism>
<evidence type="ECO:0000256" key="1">
    <source>
        <dbReference type="SAM" id="MobiDB-lite"/>
    </source>
</evidence>
<feature type="compositionally biased region" description="Polar residues" evidence="1">
    <location>
        <begin position="534"/>
        <end position="543"/>
    </location>
</feature>
<dbReference type="Proteomes" id="UP001595847">
    <property type="component" value="Unassembled WGS sequence"/>
</dbReference>
<dbReference type="PANTHER" id="PTHR43767:SF1">
    <property type="entry name" value="NONRIBOSOMAL PEPTIDE SYNTHASE PES1 (EUROFUNG)-RELATED"/>
    <property type="match status" value="1"/>
</dbReference>
<dbReference type="Pfam" id="PF13193">
    <property type="entry name" value="AMP-binding_C"/>
    <property type="match status" value="1"/>
</dbReference>
<feature type="compositionally biased region" description="Basic and acidic residues" evidence="1">
    <location>
        <begin position="514"/>
        <end position="529"/>
    </location>
</feature>
<dbReference type="InterPro" id="IPR020845">
    <property type="entry name" value="AMP-binding_CS"/>
</dbReference>
<feature type="domain" description="AMP-dependent synthetase/ligase" evidence="2">
    <location>
        <begin position="10"/>
        <end position="375"/>
    </location>
</feature>
<dbReference type="EMBL" id="JBHSBH010000003">
    <property type="protein sequence ID" value="MFC3994993.1"/>
    <property type="molecule type" value="Genomic_DNA"/>
</dbReference>
<proteinExistence type="predicted"/>
<evidence type="ECO:0000313" key="4">
    <source>
        <dbReference type="EMBL" id="MFC3994993.1"/>
    </source>
</evidence>
<keyword evidence="5" id="KW-1185">Reference proteome</keyword>
<dbReference type="NCBIfam" id="NF005863">
    <property type="entry name" value="PRK07798.1"/>
    <property type="match status" value="1"/>
</dbReference>
<name>A0ABV8FIT1_9ACTN</name>
<dbReference type="Gene3D" id="3.40.50.980">
    <property type="match status" value="2"/>
</dbReference>
<evidence type="ECO:0000313" key="5">
    <source>
        <dbReference type="Proteomes" id="UP001595847"/>
    </source>
</evidence>
<reference evidence="5" key="1">
    <citation type="journal article" date="2019" name="Int. J. Syst. Evol. Microbiol.">
        <title>The Global Catalogue of Microorganisms (GCM) 10K type strain sequencing project: providing services to taxonomists for standard genome sequencing and annotation.</title>
        <authorList>
            <consortium name="The Broad Institute Genomics Platform"/>
            <consortium name="The Broad Institute Genome Sequencing Center for Infectious Disease"/>
            <person name="Wu L."/>
            <person name="Ma J."/>
        </authorList>
    </citation>
    <scope>NUCLEOTIDE SEQUENCE [LARGE SCALE GENOMIC DNA]</scope>
    <source>
        <strain evidence="5">TBRC 1826</strain>
    </source>
</reference>
<feature type="region of interest" description="Disordered" evidence="1">
    <location>
        <begin position="509"/>
        <end position="543"/>
    </location>
</feature>
<dbReference type="PANTHER" id="PTHR43767">
    <property type="entry name" value="LONG-CHAIN-FATTY-ACID--COA LIGASE"/>
    <property type="match status" value="1"/>
</dbReference>
<sequence>MHFNFADLFEGVADRVGDHPALACGGERRTYAELDARANRLAHHLAASGIGPGDHVGMQMYNGAPYVESLLAALKIRAVPVNVNYRYVSDELAYLYADADLAALVYDTEFADRIAAVLPAAPTLRHLVSVGGPPLPAETVTTAEYEAALAAQPPGRGFPERSGDDLYIIYTGGTTGMPKGVMWRQEDLFFAGHGGGNPGGTPVATPEALMEKVAATTAGTVMMPVAPLMHGAAQLASFITFWGAGPLVLVRRFDAADVLRTVERERVMTINIVGDAMAAPLADELAAGDYDVSSLVVVSSTGAILSGSVRARLEKALPHRIIMDNYGSTETGLVAWGVDGATPETGLRYRFDEDRITVLDARLRPVAPGSGEIGQVARAGRTPVGYYKDPEKSAATFVEVGGVRYTLTGDMATVEADGTVAVHGRGSVCVNTGGEKVYPEEVESVLKGHPGVTDAVVVGVDDARFGQRVAAVVSGTGLSTPGLDAHVRGRIAGYKAPRQYTFVGEVRRSPSGKADYRWAKRVASGERPPHTGTPERTPQGGTT</sequence>
<dbReference type="InterPro" id="IPR025110">
    <property type="entry name" value="AMP-bd_C"/>
</dbReference>
<dbReference type="Pfam" id="PF00501">
    <property type="entry name" value="AMP-binding"/>
    <property type="match status" value="1"/>
</dbReference>
<dbReference type="RefSeq" id="WP_378529831.1">
    <property type="nucleotide sequence ID" value="NZ_JBHSBH010000003.1"/>
</dbReference>
<gene>
    <name evidence="4" type="ORF">ACFOVU_03650</name>
</gene>
<protein>
    <submittedName>
        <fullName evidence="4">Acyl-CoA synthetase</fullName>
    </submittedName>
</protein>
<comment type="caution">
    <text evidence="4">The sequence shown here is derived from an EMBL/GenBank/DDBJ whole genome shotgun (WGS) entry which is preliminary data.</text>
</comment>
<dbReference type="InterPro" id="IPR000873">
    <property type="entry name" value="AMP-dep_synth/lig_dom"/>
</dbReference>
<dbReference type="InterPro" id="IPR050237">
    <property type="entry name" value="ATP-dep_AMP-bd_enzyme"/>
</dbReference>